<evidence type="ECO:0008006" key="3">
    <source>
        <dbReference type="Google" id="ProtNLM"/>
    </source>
</evidence>
<sequence length="232" mass="25270">MRTVLWAVSSAGYNTTGSQNSFLGTNAGANIITGSYNTMLGYNTQPTSGTLQNAVTIGAYATVARSNAIILGNPGNTSMAVGIGTNNLQFPLDVRGIIRLQNSGTIKFTHLLNPHLRNGTTDQFLTVNEQGEIVLARHRLRIEDVAQWSDRVFAKGYVLRPLSWVAQYLGEHGHLPNVPSAIEVVEVGVDLVTLNATLLEKIEELTLYSIQQEKDAQAEKQKKASFGRRLMS</sequence>
<dbReference type="RefSeq" id="WP_190891149.1">
    <property type="nucleotide sequence ID" value="NZ_JACWZY010000032.1"/>
</dbReference>
<evidence type="ECO:0000313" key="1">
    <source>
        <dbReference type="EMBL" id="MBD2704514.1"/>
    </source>
</evidence>
<comment type="caution">
    <text evidence="1">The sequence shown here is derived from an EMBL/GenBank/DDBJ whole genome shotgun (WGS) entry which is preliminary data.</text>
</comment>
<keyword evidence="2" id="KW-1185">Reference proteome</keyword>
<organism evidence="1 2">
    <name type="scientific">Spirosoma profusum</name>
    <dbReference type="NCBI Taxonomy" id="2771354"/>
    <lineage>
        <taxon>Bacteria</taxon>
        <taxon>Pseudomonadati</taxon>
        <taxon>Bacteroidota</taxon>
        <taxon>Cytophagia</taxon>
        <taxon>Cytophagales</taxon>
        <taxon>Cytophagaceae</taxon>
        <taxon>Spirosoma</taxon>
    </lineage>
</organism>
<name>A0A926Y0U1_9BACT</name>
<evidence type="ECO:0000313" key="2">
    <source>
        <dbReference type="Proteomes" id="UP000598820"/>
    </source>
</evidence>
<proteinExistence type="predicted"/>
<reference evidence="1" key="1">
    <citation type="submission" date="2020-09" db="EMBL/GenBank/DDBJ databases">
        <authorList>
            <person name="Kim M.K."/>
        </authorList>
    </citation>
    <scope>NUCLEOTIDE SEQUENCE</scope>
    <source>
        <strain evidence="1">BT702</strain>
    </source>
</reference>
<accession>A0A926Y0U1</accession>
<gene>
    <name evidence="1" type="ORF">IC229_27990</name>
</gene>
<dbReference type="Proteomes" id="UP000598820">
    <property type="component" value="Unassembled WGS sequence"/>
</dbReference>
<protein>
    <recommendedName>
        <fullName evidence="3">Peptidase S74 domain-containing protein</fullName>
    </recommendedName>
</protein>
<dbReference type="AlphaFoldDB" id="A0A926Y0U1"/>
<dbReference type="EMBL" id="JACWZY010000032">
    <property type="protein sequence ID" value="MBD2704514.1"/>
    <property type="molecule type" value="Genomic_DNA"/>
</dbReference>